<dbReference type="GeneID" id="6996656"/>
<evidence type="ECO:0000313" key="2">
    <source>
        <dbReference type="Proteomes" id="UP000001460"/>
    </source>
</evidence>
<dbReference type="EMBL" id="DS989732">
    <property type="protein sequence ID" value="EEA07345.1"/>
    <property type="molecule type" value="Genomic_DNA"/>
</dbReference>
<proteinExistence type="predicted"/>
<dbReference type="AlphaFoldDB" id="B6AGK4"/>
<protein>
    <submittedName>
        <fullName evidence="1">Uncharacterized protein</fullName>
    </submittedName>
</protein>
<dbReference type="RefSeq" id="XP_002141694.1">
    <property type="nucleotide sequence ID" value="XM_002141658.1"/>
</dbReference>
<name>B6AGK4_CRYMR</name>
<dbReference type="Proteomes" id="UP000001460">
    <property type="component" value="Unassembled WGS sequence"/>
</dbReference>
<gene>
    <name evidence="1" type="ORF">CMU_002160</name>
</gene>
<evidence type="ECO:0000313" key="1">
    <source>
        <dbReference type="EMBL" id="EEA07345.1"/>
    </source>
</evidence>
<keyword evidence="2" id="KW-1185">Reference proteome</keyword>
<organism evidence="1 2">
    <name type="scientific">Cryptosporidium muris (strain RN66)</name>
    <dbReference type="NCBI Taxonomy" id="441375"/>
    <lineage>
        <taxon>Eukaryota</taxon>
        <taxon>Sar</taxon>
        <taxon>Alveolata</taxon>
        <taxon>Apicomplexa</taxon>
        <taxon>Conoidasida</taxon>
        <taxon>Coccidia</taxon>
        <taxon>Eucoccidiorida</taxon>
        <taxon>Eimeriorina</taxon>
        <taxon>Cryptosporidiidae</taxon>
        <taxon>Cryptosporidium</taxon>
    </lineage>
</organism>
<reference evidence="1" key="1">
    <citation type="submission" date="2008-06" db="EMBL/GenBank/DDBJ databases">
        <authorList>
            <person name="Lorenzi H."/>
            <person name="Inman J."/>
            <person name="Miller J."/>
            <person name="Schobel S."/>
            <person name="Amedeo P."/>
            <person name="Caler E.V."/>
            <person name="da Silva J."/>
        </authorList>
    </citation>
    <scope>NUCLEOTIDE SEQUENCE [LARGE SCALE GENOMIC DNA]</scope>
    <source>
        <strain evidence="1">RN66</strain>
    </source>
</reference>
<accession>B6AGK4</accession>
<dbReference type="OrthoDB" id="342811at2759"/>
<dbReference type="VEuPathDB" id="CryptoDB:CMU_002160"/>
<sequence>MVKINPRLSCTGLLRESVNRSREFPSLVKLCIRKIRCIRNEISELHLKDISIHLIYMIYQGCTCYELLQAETKNPGIDTIFKKDNGKLWESLWETAVRIKFNSSPNILNMKRTNESFRNFFLRYQEENVKKFEKKLANSDLKSSLCLSKTNLVKVESSKLRKNKSSNSLMRQYFEGRTKKSKCSVISLTHKKSMNINIIGNVEQPYGKTKKILNSNNEI</sequence>
<dbReference type="Gene3D" id="6.10.250.3180">
    <property type="match status" value="1"/>
</dbReference>